<organism evidence="1 2">
    <name type="scientific">Streptodolium elevatio</name>
    <dbReference type="NCBI Taxonomy" id="3157996"/>
    <lineage>
        <taxon>Bacteria</taxon>
        <taxon>Bacillati</taxon>
        <taxon>Actinomycetota</taxon>
        <taxon>Actinomycetes</taxon>
        <taxon>Kitasatosporales</taxon>
        <taxon>Streptomycetaceae</taxon>
        <taxon>Streptodolium</taxon>
    </lineage>
</organism>
<name>A0ABV3DKK7_9ACTN</name>
<keyword evidence="2" id="KW-1185">Reference proteome</keyword>
<dbReference type="RefSeq" id="WP_358356147.1">
    <property type="nucleotide sequence ID" value="NZ_JBEZFP010000054.1"/>
</dbReference>
<dbReference type="EMBL" id="JBEZFP010000054">
    <property type="protein sequence ID" value="MEU8135972.1"/>
    <property type="molecule type" value="Genomic_DNA"/>
</dbReference>
<proteinExistence type="predicted"/>
<accession>A0ABV3DKK7</accession>
<protein>
    <submittedName>
        <fullName evidence="1">DUF2795 domain-containing protein</fullName>
    </submittedName>
</protein>
<reference evidence="1 2" key="1">
    <citation type="submission" date="2024-06" db="EMBL/GenBank/DDBJ databases">
        <title>The Natural Products Discovery Center: Release of the First 8490 Sequenced Strains for Exploring Actinobacteria Biosynthetic Diversity.</title>
        <authorList>
            <person name="Kalkreuter E."/>
            <person name="Kautsar S.A."/>
            <person name="Yang D."/>
            <person name="Bader C.D."/>
            <person name="Teijaro C.N."/>
            <person name="Fluegel L."/>
            <person name="Davis C.M."/>
            <person name="Simpson J.R."/>
            <person name="Lauterbach L."/>
            <person name="Steele A.D."/>
            <person name="Gui C."/>
            <person name="Meng S."/>
            <person name="Li G."/>
            <person name="Viehrig K."/>
            <person name="Ye F."/>
            <person name="Su P."/>
            <person name="Kiefer A.F."/>
            <person name="Nichols A."/>
            <person name="Cepeda A.J."/>
            <person name="Yan W."/>
            <person name="Fan B."/>
            <person name="Jiang Y."/>
            <person name="Adhikari A."/>
            <person name="Zheng C.-J."/>
            <person name="Schuster L."/>
            <person name="Cowan T.M."/>
            <person name="Smanski M.J."/>
            <person name="Chevrette M.G."/>
            <person name="De Carvalho L.P.S."/>
            <person name="Shen B."/>
        </authorList>
    </citation>
    <scope>NUCLEOTIDE SEQUENCE [LARGE SCALE GENOMIC DNA]</scope>
    <source>
        <strain evidence="1 2">NPDC048946</strain>
    </source>
</reference>
<gene>
    <name evidence="1" type="ORF">AB0C36_20955</name>
</gene>
<comment type="caution">
    <text evidence="1">The sequence shown here is derived from an EMBL/GenBank/DDBJ whole genome shotgun (WGS) entry which is preliminary data.</text>
</comment>
<dbReference type="InterPro" id="IPR021527">
    <property type="entry name" value="DUF2795"/>
</dbReference>
<sequence>MTAPPPRPALDRTQLGALRHALHGATYPARPSQLAAHARARRASEAVVRALAALPDHPLVGPDQVCMTLIGRFAQNECGP</sequence>
<dbReference type="Pfam" id="PF11387">
    <property type="entry name" value="DUF2795"/>
    <property type="match status" value="1"/>
</dbReference>
<dbReference type="Proteomes" id="UP001551482">
    <property type="component" value="Unassembled WGS sequence"/>
</dbReference>
<evidence type="ECO:0000313" key="2">
    <source>
        <dbReference type="Proteomes" id="UP001551482"/>
    </source>
</evidence>
<evidence type="ECO:0000313" key="1">
    <source>
        <dbReference type="EMBL" id="MEU8135972.1"/>
    </source>
</evidence>